<evidence type="ECO:0000313" key="3">
    <source>
        <dbReference type="EMBL" id="SDX54445.1"/>
    </source>
</evidence>
<dbReference type="AlphaFoldDB" id="A0A1H3CK16"/>
<protein>
    <submittedName>
        <fullName evidence="3">Xaa-Pro dipeptidase</fullName>
    </submittedName>
</protein>
<dbReference type="Proteomes" id="UP000199441">
    <property type="component" value="Unassembled WGS sequence"/>
</dbReference>
<evidence type="ECO:0000259" key="2">
    <source>
        <dbReference type="Pfam" id="PF01321"/>
    </source>
</evidence>
<dbReference type="InterPro" id="IPR036005">
    <property type="entry name" value="Creatinase/aminopeptidase-like"/>
</dbReference>
<dbReference type="STRING" id="670155.SAMN04488001_3461"/>
<name>A0A1H3CK16_9RHOB</name>
<organism evidence="3 4">
    <name type="scientific">Litoreibacter albidus</name>
    <dbReference type="NCBI Taxonomy" id="670155"/>
    <lineage>
        <taxon>Bacteria</taxon>
        <taxon>Pseudomonadati</taxon>
        <taxon>Pseudomonadota</taxon>
        <taxon>Alphaproteobacteria</taxon>
        <taxon>Rhodobacterales</taxon>
        <taxon>Roseobacteraceae</taxon>
        <taxon>Litoreibacter</taxon>
    </lineage>
</organism>
<dbReference type="PANTHER" id="PTHR46112">
    <property type="entry name" value="AMINOPEPTIDASE"/>
    <property type="match status" value="1"/>
</dbReference>
<proteinExistence type="predicted"/>
<accession>A0A1H3CK16</accession>
<feature type="domain" description="Peptidase M24" evidence="1">
    <location>
        <begin position="157"/>
        <end position="364"/>
    </location>
</feature>
<feature type="domain" description="Creatinase N-terminal" evidence="2">
    <location>
        <begin position="18"/>
        <end position="147"/>
    </location>
</feature>
<dbReference type="RefSeq" id="WP_089948331.1">
    <property type="nucleotide sequence ID" value="NZ_FNOI01000009.1"/>
</dbReference>
<dbReference type="OrthoDB" id="9806388at2"/>
<gene>
    <name evidence="3" type="ORF">SAMN04488001_3461</name>
</gene>
<dbReference type="InterPro" id="IPR029149">
    <property type="entry name" value="Creatin/AminoP/Spt16_N"/>
</dbReference>
<dbReference type="Gene3D" id="3.90.230.10">
    <property type="entry name" value="Creatinase/methionine aminopeptidase superfamily"/>
    <property type="match status" value="1"/>
</dbReference>
<dbReference type="PANTHER" id="PTHR46112:SF2">
    <property type="entry name" value="XAA-PRO AMINOPEPTIDASE P-RELATED"/>
    <property type="match status" value="1"/>
</dbReference>
<evidence type="ECO:0000259" key="1">
    <source>
        <dbReference type="Pfam" id="PF00557"/>
    </source>
</evidence>
<sequence length="385" mass="43032">MNIVETFAKPSTAEMQSRLDRLQEHMREQGFSGYVMADPSNVLWLTNFANYVHERPFILFVPAKGRLTFLMPRLELDHVTARSIGDVEFVTYTEFPAPVGKRWNDAFGELLPTGSEKIAVEPTCPLMISNEIGPRVEISTLIDDIRAVKSEYELGRIAYACRLVSEAHIQFLENAGEGVTQAQVNGTSGKTLFENLVKDDPALNPFATSIHTMFQNAAASYDPHNFSDLDMTMRDGGPHISVFNSLLNGYGAEIERTFFINHVPEEARRPFDIMMEARQRAYELTKPGAVMSDIDRAVTEVYEKHDVMHAFRHRAGHGLGVTAHEGPFLAEGDMRVVEPGMVYTIEPGIYFPGLGGFRFSDTVVTIDDGLVQLTHSPETLEELTL</sequence>
<evidence type="ECO:0000313" key="4">
    <source>
        <dbReference type="Proteomes" id="UP000199441"/>
    </source>
</evidence>
<dbReference type="InterPro" id="IPR000994">
    <property type="entry name" value="Pept_M24"/>
</dbReference>
<dbReference type="SUPFAM" id="SSF55920">
    <property type="entry name" value="Creatinase/aminopeptidase"/>
    <property type="match status" value="1"/>
</dbReference>
<dbReference type="SUPFAM" id="SSF53092">
    <property type="entry name" value="Creatinase/prolidase N-terminal domain"/>
    <property type="match status" value="1"/>
</dbReference>
<dbReference type="Pfam" id="PF01321">
    <property type="entry name" value="Creatinase_N"/>
    <property type="match status" value="1"/>
</dbReference>
<keyword evidence="4" id="KW-1185">Reference proteome</keyword>
<dbReference type="Gene3D" id="3.40.350.10">
    <property type="entry name" value="Creatinase/prolidase N-terminal domain"/>
    <property type="match status" value="1"/>
</dbReference>
<reference evidence="4" key="1">
    <citation type="submission" date="2016-10" db="EMBL/GenBank/DDBJ databases">
        <authorList>
            <person name="Varghese N."/>
            <person name="Submissions S."/>
        </authorList>
    </citation>
    <scope>NUCLEOTIDE SEQUENCE [LARGE SCALE GENOMIC DNA]</scope>
    <source>
        <strain evidence="4">DSM 26922</strain>
    </source>
</reference>
<dbReference type="InterPro" id="IPR000587">
    <property type="entry name" value="Creatinase_N"/>
</dbReference>
<dbReference type="Pfam" id="PF00557">
    <property type="entry name" value="Peptidase_M24"/>
    <property type="match status" value="1"/>
</dbReference>
<dbReference type="EMBL" id="FNOI01000009">
    <property type="protein sequence ID" value="SDX54445.1"/>
    <property type="molecule type" value="Genomic_DNA"/>
</dbReference>
<dbReference type="InterPro" id="IPR050659">
    <property type="entry name" value="Peptidase_M24B"/>
</dbReference>